<feature type="region of interest" description="Disordered" evidence="9">
    <location>
        <begin position="28"/>
        <end position="58"/>
    </location>
</feature>
<keyword evidence="3" id="KW-0677">Repeat</keyword>
<name>A0A7J7J2Q6_BUGNE</name>
<dbReference type="AlphaFoldDB" id="A0A7J7J2Q6"/>
<evidence type="ECO:0000256" key="3">
    <source>
        <dbReference type="ARBA" id="ARBA00022737"/>
    </source>
</evidence>
<dbReference type="CDD" id="cd09331">
    <property type="entry name" value="LIM1_PINCH"/>
    <property type="match status" value="1"/>
</dbReference>
<dbReference type="PIRSF" id="PIRSF038003">
    <property type="entry name" value="PINCH"/>
    <property type="match status" value="1"/>
</dbReference>
<protein>
    <recommendedName>
        <fullName evidence="7">LIM domain-containing protein</fullName>
    </recommendedName>
</protein>
<organism evidence="11 12">
    <name type="scientific">Bugula neritina</name>
    <name type="common">Brown bryozoan</name>
    <name type="synonym">Sertularia neritina</name>
    <dbReference type="NCBI Taxonomy" id="10212"/>
    <lineage>
        <taxon>Eukaryota</taxon>
        <taxon>Metazoa</taxon>
        <taxon>Spiralia</taxon>
        <taxon>Lophotrochozoa</taxon>
        <taxon>Bryozoa</taxon>
        <taxon>Gymnolaemata</taxon>
        <taxon>Cheilostomatida</taxon>
        <taxon>Flustrina</taxon>
        <taxon>Buguloidea</taxon>
        <taxon>Bugulidae</taxon>
        <taxon>Bugula</taxon>
    </lineage>
</organism>
<dbReference type="OrthoDB" id="20689at2759"/>
<evidence type="ECO:0000256" key="7">
    <source>
        <dbReference type="PIRNR" id="PIRNR038003"/>
    </source>
</evidence>
<evidence type="ECO:0000313" key="12">
    <source>
        <dbReference type="Proteomes" id="UP000593567"/>
    </source>
</evidence>
<evidence type="ECO:0000256" key="6">
    <source>
        <dbReference type="ARBA" id="ARBA00023038"/>
    </source>
</evidence>
<evidence type="ECO:0000259" key="10">
    <source>
        <dbReference type="PROSITE" id="PS50023"/>
    </source>
</evidence>
<keyword evidence="2 8" id="KW-0479">Metal-binding</keyword>
<feature type="domain" description="LIM zinc-binding" evidence="10">
    <location>
        <begin position="132"/>
        <end position="189"/>
    </location>
</feature>
<dbReference type="GO" id="GO:0005911">
    <property type="term" value="C:cell-cell junction"/>
    <property type="evidence" value="ECO:0007669"/>
    <property type="project" value="TreeGrafter"/>
</dbReference>
<dbReference type="Pfam" id="PF00412">
    <property type="entry name" value="LIM"/>
    <property type="match status" value="5"/>
</dbReference>
<dbReference type="PROSITE" id="PS50023">
    <property type="entry name" value="LIM_DOMAIN_2"/>
    <property type="match status" value="4"/>
</dbReference>
<feature type="domain" description="LIM zinc-binding" evidence="10">
    <location>
        <begin position="69"/>
        <end position="130"/>
    </location>
</feature>
<dbReference type="PROSITE" id="PS00478">
    <property type="entry name" value="LIM_DOMAIN_1"/>
    <property type="match status" value="2"/>
</dbReference>
<dbReference type="GO" id="GO:0045216">
    <property type="term" value="P:cell-cell junction organization"/>
    <property type="evidence" value="ECO:0007669"/>
    <property type="project" value="TreeGrafter"/>
</dbReference>
<proteinExistence type="predicted"/>
<dbReference type="InterPro" id="IPR047946">
    <property type="entry name" value="PINCH-1/2-like"/>
</dbReference>
<dbReference type="Gene3D" id="2.10.110.10">
    <property type="entry name" value="Cysteine Rich Protein"/>
    <property type="match status" value="5"/>
</dbReference>
<sequence length="385" mass="43198">MATLHAPQFLQPLNEQNASPLFRRRANTRERDHAQVGGGGADGPNFGSSRFSDTQANHDMQLGPDGSLAICTRCHEGFDVTEKIVNSGGDVWHPRCFVCAQCFQPFPEGVFYEFEGRKYCEHDFQVLYAPCCNKCGEFVIGRVIKAMNTSWHPSCFHCQLCDAPLADIGFVKNMGRALCRECNAKEKASGSGKYVCHKCHAIIDEGHIKLKGDVYHPYHFSCASCGTELTPDAREKNGELLCLRCHDKAGVPICGACRRPIEGRVINALGKTWHPEHFVCAKCEKPFHGSRHYERRGLAYCENHYHQLFGDLCFVCNNVIPGDVCRALNKCWCFNHFSCSACDRQLSEKTKFFVMDVKPVCKHCFEKFPSELQKRLKKASDAGLG</sequence>
<gene>
    <name evidence="11" type="ORF">EB796_021594</name>
</gene>
<dbReference type="SMART" id="SM00132">
    <property type="entry name" value="LIM"/>
    <property type="match status" value="5"/>
</dbReference>
<dbReference type="SUPFAM" id="SSF57716">
    <property type="entry name" value="Glucocorticoid receptor-like (DNA-binding domain)"/>
    <property type="match status" value="6"/>
</dbReference>
<dbReference type="GO" id="GO:0005737">
    <property type="term" value="C:cytoplasm"/>
    <property type="evidence" value="ECO:0007669"/>
    <property type="project" value="TreeGrafter"/>
</dbReference>
<dbReference type="PANTHER" id="PTHR24210:SF0">
    <property type="entry name" value="LIM DOMAIN-CONTAINING PROTEIN"/>
    <property type="match status" value="1"/>
</dbReference>
<dbReference type="GO" id="GO:1900026">
    <property type="term" value="P:positive regulation of substrate adhesion-dependent cell spreading"/>
    <property type="evidence" value="ECO:0007669"/>
    <property type="project" value="TreeGrafter"/>
</dbReference>
<dbReference type="InterPro" id="IPR017351">
    <property type="entry name" value="PINCH-1-4-like"/>
</dbReference>
<dbReference type="Proteomes" id="UP000593567">
    <property type="component" value="Unassembled WGS sequence"/>
</dbReference>
<evidence type="ECO:0000256" key="9">
    <source>
        <dbReference type="SAM" id="MobiDB-lite"/>
    </source>
</evidence>
<evidence type="ECO:0000256" key="5">
    <source>
        <dbReference type="ARBA" id="ARBA00022949"/>
    </source>
</evidence>
<dbReference type="GO" id="GO:2001046">
    <property type="term" value="P:positive regulation of integrin-mediated signaling pathway"/>
    <property type="evidence" value="ECO:0007669"/>
    <property type="project" value="TreeGrafter"/>
</dbReference>
<accession>A0A7J7J2Q6</accession>
<keyword evidence="4 8" id="KW-0862">Zinc</keyword>
<feature type="compositionally biased region" description="Polar residues" evidence="9">
    <location>
        <begin position="46"/>
        <end position="58"/>
    </location>
</feature>
<dbReference type="FunFam" id="2.10.110.10:FF:000094">
    <property type="entry name" value="LIM domain-containing protein"/>
    <property type="match status" value="1"/>
</dbReference>
<feature type="domain" description="LIM zinc-binding" evidence="10">
    <location>
        <begin position="312"/>
        <end position="371"/>
    </location>
</feature>
<keyword evidence="6 7" id="KW-0440">LIM domain</keyword>
<evidence type="ECO:0000256" key="4">
    <source>
        <dbReference type="ARBA" id="ARBA00022833"/>
    </source>
</evidence>
<dbReference type="InterPro" id="IPR047944">
    <property type="entry name" value="LIMS1/2-like_LIM1"/>
</dbReference>
<feature type="domain" description="LIM zinc-binding" evidence="10">
    <location>
        <begin position="252"/>
        <end position="311"/>
    </location>
</feature>
<dbReference type="FunFam" id="2.10.110.10:FF:000011">
    <property type="entry name" value="Lim and senescent cell antigen-like-containing"/>
    <property type="match status" value="1"/>
</dbReference>
<evidence type="ECO:0000313" key="11">
    <source>
        <dbReference type="EMBL" id="KAF6020097.1"/>
    </source>
</evidence>
<dbReference type="CDD" id="cd09334">
    <property type="entry name" value="LIM4_PINCH"/>
    <property type="match status" value="1"/>
</dbReference>
<keyword evidence="12" id="KW-1185">Reference proteome</keyword>
<dbReference type="PANTHER" id="PTHR24210">
    <property type="entry name" value="LIM DOMAIN-CONTAINING PROTEIN"/>
    <property type="match status" value="1"/>
</dbReference>
<reference evidence="11" key="1">
    <citation type="submission" date="2020-06" db="EMBL/GenBank/DDBJ databases">
        <title>Draft genome of Bugula neritina, a colonial animal packing powerful symbionts and potential medicines.</title>
        <authorList>
            <person name="Rayko M."/>
        </authorList>
    </citation>
    <scope>NUCLEOTIDE SEQUENCE [LARGE SCALE GENOMIC DNA]</scope>
    <source>
        <strain evidence="11">Kwan_BN1</strain>
    </source>
</reference>
<dbReference type="GO" id="GO:0005925">
    <property type="term" value="C:focal adhesion"/>
    <property type="evidence" value="ECO:0007669"/>
    <property type="project" value="InterPro"/>
</dbReference>
<dbReference type="FunFam" id="2.10.110.10:FF:000017">
    <property type="entry name" value="Lim and senescent cell antigen-like-containing"/>
    <property type="match status" value="1"/>
</dbReference>
<keyword evidence="5" id="KW-0965">Cell junction</keyword>
<dbReference type="CDD" id="cd09333">
    <property type="entry name" value="LIM3_PINCH"/>
    <property type="match status" value="1"/>
</dbReference>
<evidence type="ECO:0000256" key="2">
    <source>
        <dbReference type="ARBA" id="ARBA00022723"/>
    </source>
</evidence>
<dbReference type="InterPro" id="IPR001781">
    <property type="entry name" value="Znf_LIM"/>
</dbReference>
<comment type="subcellular location">
    <subcellularLocation>
        <location evidence="1">Cell junction</location>
    </subcellularLocation>
</comment>
<evidence type="ECO:0000256" key="1">
    <source>
        <dbReference type="ARBA" id="ARBA00004282"/>
    </source>
</evidence>
<evidence type="ECO:0000256" key="8">
    <source>
        <dbReference type="PROSITE-ProRule" id="PRU00125"/>
    </source>
</evidence>
<dbReference type="GO" id="GO:0098609">
    <property type="term" value="P:cell-cell adhesion"/>
    <property type="evidence" value="ECO:0007669"/>
    <property type="project" value="TreeGrafter"/>
</dbReference>
<dbReference type="GO" id="GO:0046872">
    <property type="term" value="F:metal ion binding"/>
    <property type="evidence" value="ECO:0007669"/>
    <property type="project" value="UniProtKB-KW"/>
</dbReference>
<comment type="caution">
    <text evidence="11">The sequence shown here is derived from an EMBL/GenBank/DDBJ whole genome shotgun (WGS) entry which is preliminary data.</text>
</comment>
<dbReference type="EMBL" id="VXIV02003193">
    <property type="protein sequence ID" value="KAF6020097.1"/>
    <property type="molecule type" value="Genomic_DNA"/>
</dbReference>
<dbReference type="CDD" id="cd09332">
    <property type="entry name" value="LIM2_PINCH"/>
    <property type="match status" value="1"/>
</dbReference>
<dbReference type="FunFam" id="2.10.110.10:FF:000021">
    <property type="entry name" value="Lim and senescent cell antigen-like-containing"/>
    <property type="match status" value="1"/>
</dbReference>